<dbReference type="GO" id="GO:0047734">
    <property type="term" value="F:CDP-glycerol diphosphatase activity"/>
    <property type="evidence" value="ECO:0007669"/>
    <property type="project" value="UniProtKB-EC"/>
</dbReference>
<accession>A0AAV1SXP8</accession>
<name>A0AAV1SXP8_9ROSI</name>
<keyword evidence="17" id="KW-0732">Signal</keyword>
<evidence type="ECO:0000256" key="11">
    <source>
        <dbReference type="ARBA" id="ARBA00030848"/>
    </source>
</evidence>
<dbReference type="GO" id="GO:0047631">
    <property type="term" value="F:ADP-ribose diphosphatase activity"/>
    <property type="evidence" value="ECO:0007669"/>
    <property type="project" value="UniProtKB-EC"/>
</dbReference>
<comment type="cofactor">
    <cofactor evidence="1">
        <name>Mg(2+)</name>
        <dbReference type="ChEBI" id="CHEBI:18420"/>
    </cofactor>
</comment>
<comment type="catalytic activity">
    <reaction evidence="15">
        <text>ADP-D-ribose + H2O = D-ribose 5-phosphate + AMP + 2 H(+)</text>
        <dbReference type="Rhea" id="RHEA:10412"/>
        <dbReference type="ChEBI" id="CHEBI:15377"/>
        <dbReference type="ChEBI" id="CHEBI:15378"/>
        <dbReference type="ChEBI" id="CHEBI:57967"/>
        <dbReference type="ChEBI" id="CHEBI:78346"/>
        <dbReference type="ChEBI" id="CHEBI:456215"/>
        <dbReference type="EC" id="3.6.1.53"/>
    </reaction>
</comment>
<dbReference type="AlphaFoldDB" id="A0AAV1SXP8"/>
<dbReference type="CDD" id="cd07396">
    <property type="entry name" value="MPP_Nbla03831"/>
    <property type="match status" value="1"/>
</dbReference>
<evidence type="ECO:0000256" key="10">
    <source>
        <dbReference type="ARBA" id="ARBA00022833"/>
    </source>
</evidence>
<dbReference type="GO" id="GO:0008663">
    <property type="term" value="F:2',3'-cyclic-nucleotide 2'-phosphodiesterase activity"/>
    <property type="evidence" value="ECO:0007669"/>
    <property type="project" value="TreeGrafter"/>
</dbReference>
<keyword evidence="9" id="KW-0378">Hydrolase</keyword>
<feature type="domain" description="Calcineurin-like phosphoesterase" evidence="18">
    <location>
        <begin position="46"/>
        <end position="292"/>
    </location>
</feature>
<dbReference type="Gene3D" id="3.60.21.10">
    <property type="match status" value="1"/>
</dbReference>
<comment type="subunit">
    <text evidence="3">Monomer.</text>
</comment>
<feature type="signal peptide" evidence="17">
    <location>
        <begin position="1"/>
        <end position="29"/>
    </location>
</feature>
<keyword evidence="8" id="KW-0479">Metal-binding</keyword>
<evidence type="ECO:0000313" key="19">
    <source>
        <dbReference type="EMBL" id="CAK7357315.1"/>
    </source>
</evidence>
<comment type="similarity">
    <text evidence="2">Belongs to the ADPRibase-Mn family.</text>
</comment>
<comment type="catalytic activity">
    <reaction evidence="13">
        <text>CDP-glycerol + H2O = sn-glycerol 3-phosphate + CMP + 2 H(+)</text>
        <dbReference type="Rhea" id="RHEA:21692"/>
        <dbReference type="ChEBI" id="CHEBI:15377"/>
        <dbReference type="ChEBI" id="CHEBI:15378"/>
        <dbReference type="ChEBI" id="CHEBI:57597"/>
        <dbReference type="ChEBI" id="CHEBI:58311"/>
        <dbReference type="ChEBI" id="CHEBI:60377"/>
        <dbReference type="EC" id="3.6.1.16"/>
    </reaction>
</comment>
<dbReference type="PANTHER" id="PTHR16509:SF1">
    <property type="entry name" value="MANGANESE-DEPENDENT ADP-RIBOSE_CDP-ALCOHOL DIPHOSPHATASE"/>
    <property type="match status" value="1"/>
</dbReference>
<evidence type="ECO:0000259" key="18">
    <source>
        <dbReference type="Pfam" id="PF00149"/>
    </source>
</evidence>
<evidence type="ECO:0000256" key="12">
    <source>
        <dbReference type="ARBA" id="ARBA00032579"/>
    </source>
</evidence>
<evidence type="ECO:0000256" key="9">
    <source>
        <dbReference type="ARBA" id="ARBA00022801"/>
    </source>
</evidence>
<sequence length="350" mass="39078">MQAACNGICNHSLLFRLLKLVICPSDDMGSTNGLVSPPGKKPLFSFGVISDVQYADIPDGQSFLGVPRYYRHSICVLQRAVQKWNNHRNLNFVINFGDIVDGKCPSDQSLDAVKKVDNEFQKFNGPVYHLIGNHCLYNLPRDKLLPLLKIPGLNGHAYYDFSPSLEYRIVVLDGYDISAIGWPQGHSKTLQALEFLETKNPNSDKNSPAGLLGLERRFVMFNGAVGREQLEWLDGILKDATKLKQKVIVCCHLPLDLGASSQEALLWNYDEVMNVIHRYNCVKACLAGHDHKGGHSIDSHGIHHRSFEAALECPPDTDAFGHVDVYDNRLLLFGTDRMQSTEMSKTAQEA</sequence>
<evidence type="ECO:0000256" key="4">
    <source>
        <dbReference type="ARBA" id="ARBA00012443"/>
    </source>
</evidence>
<protein>
    <recommendedName>
        <fullName evidence="7">Manganese-dependent ADP-ribose/CDP-alcohol diphosphatase</fullName>
        <ecNumber evidence="5">3.6.1.13</ecNumber>
        <ecNumber evidence="4">3.6.1.16</ecNumber>
        <ecNumber evidence="6">3.6.1.53</ecNumber>
    </recommendedName>
    <alternativeName>
        <fullName evidence="12">ADPRibase-Mn</fullName>
    </alternativeName>
    <alternativeName>
        <fullName evidence="11">CDP-choline phosphohydrolase</fullName>
    </alternativeName>
</protein>
<evidence type="ECO:0000256" key="5">
    <source>
        <dbReference type="ARBA" id="ARBA00012453"/>
    </source>
</evidence>
<feature type="chain" id="PRO_5043427081" description="Manganese-dependent ADP-ribose/CDP-alcohol diphosphatase" evidence="17">
    <location>
        <begin position="30"/>
        <end position="350"/>
    </location>
</feature>
<dbReference type="EC" id="3.6.1.13" evidence="5"/>
<keyword evidence="10" id="KW-0862">Zinc</keyword>
<evidence type="ECO:0000256" key="3">
    <source>
        <dbReference type="ARBA" id="ARBA00011245"/>
    </source>
</evidence>
<dbReference type="PANTHER" id="PTHR16509">
    <property type="match status" value="1"/>
</dbReference>
<dbReference type="EC" id="3.6.1.16" evidence="4"/>
<evidence type="ECO:0000256" key="13">
    <source>
        <dbReference type="ARBA" id="ARBA00047486"/>
    </source>
</evidence>
<dbReference type="EC" id="3.6.1.53" evidence="6"/>
<evidence type="ECO:0000256" key="7">
    <source>
        <dbReference type="ARBA" id="ARBA00016378"/>
    </source>
</evidence>
<evidence type="ECO:0000256" key="1">
    <source>
        <dbReference type="ARBA" id="ARBA00001946"/>
    </source>
</evidence>
<dbReference type="Pfam" id="PF00149">
    <property type="entry name" value="Metallophos"/>
    <property type="match status" value="1"/>
</dbReference>
<comment type="catalytic activity">
    <reaction evidence="16">
        <text>ADP-D-ribose + H2O = D-ribose 5-phosphate + AMP + 2 H(+)</text>
        <dbReference type="Rhea" id="RHEA:10412"/>
        <dbReference type="ChEBI" id="CHEBI:15377"/>
        <dbReference type="ChEBI" id="CHEBI:15378"/>
        <dbReference type="ChEBI" id="CHEBI:57967"/>
        <dbReference type="ChEBI" id="CHEBI:78346"/>
        <dbReference type="ChEBI" id="CHEBI:456215"/>
        <dbReference type="EC" id="3.6.1.13"/>
    </reaction>
</comment>
<reference evidence="19 20" key="1">
    <citation type="submission" date="2024-01" db="EMBL/GenBank/DDBJ databases">
        <authorList>
            <person name="Waweru B."/>
        </authorList>
    </citation>
    <scope>NUCLEOTIDE SEQUENCE [LARGE SCALE GENOMIC DNA]</scope>
</reference>
<evidence type="ECO:0000256" key="14">
    <source>
        <dbReference type="ARBA" id="ARBA00047636"/>
    </source>
</evidence>
<proteinExistence type="inferred from homology"/>
<dbReference type="InterPro" id="IPR041869">
    <property type="entry name" value="MPP_ADPRM"/>
</dbReference>
<comment type="catalytic activity">
    <reaction evidence="14">
        <text>CDP-choline + H2O = phosphocholine + CMP + 2 H(+)</text>
        <dbReference type="Rhea" id="RHEA:32487"/>
        <dbReference type="ChEBI" id="CHEBI:15377"/>
        <dbReference type="ChEBI" id="CHEBI:15378"/>
        <dbReference type="ChEBI" id="CHEBI:58779"/>
        <dbReference type="ChEBI" id="CHEBI:60377"/>
        <dbReference type="ChEBI" id="CHEBI:295975"/>
        <dbReference type="EC" id="3.6.1.53"/>
    </reaction>
</comment>
<comment type="caution">
    <text evidence="19">The sequence shown here is derived from an EMBL/GenBank/DDBJ whole genome shotgun (WGS) entry which is preliminary data.</text>
</comment>
<dbReference type="SUPFAM" id="SSF56300">
    <property type="entry name" value="Metallo-dependent phosphatases"/>
    <property type="match status" value="1"/>
</dbReference>
<dbReference type="InterPro" id="IPR004843">
    <property type="entry name" value="Calcineurin-like_PHP"/>
</dbReference>
<evidence type="ECO:0000256" key="8">
    <source>
        <dbReference type="ARBA" id="ARBA00022723"/>
    </source>
</evidence>
<dbReference type="GO" id="GO:0030145">
    <property type="term" value="F:manganese ion binding"/>
    <property type="evidence" value="ECO:0007669"/>
    <property type="project" value="TreeGrafter"/>
</dbReference>
<organism evidence="19 20">
    <name type="scientific">Dovyalis caffra</name>
    <dbReference type="NCBI Taxonomy" id="77055"/>
    <lineage>
        <taxon>Eukaryota</taxon>
        <taxon>Viridiplantae</taxon>
        <taxon>Streptophyta</taxon>
        <taxon>Embryophyta</taxon>
        <taxon>Tracheophyta</taxon>
        <taxon>Spermatophyta</taxon>
        <taxon>Magnoliopsida</taxon>
        <taxon>eudicotyledons</taxon>
        <taxon>Gunneridae</taxon>
        <taxon>Pentapetalae</taxon>
        <taxon>rosids</taxon>
        <taxon>fabids</taxon>
        <taxon>Malpighiales</taxon>
        <taxon>Salicaceae</taxon>
        <taxon>Flacourtieae</taxon>
        <taxon>Dovyalis</taxon>
    </lineage>
</organism>
<evidence type="ECO:0000256" key="15">
    <source>
        <dbReference type="ARBA" id="ARBA00047894"/>
    </source>
</evidence>
<evidence type="ECO:0000256" key="16">
    <source>
        <dbReference type="ARBA" id="ARBA00049546"/>
    </source>
</evidence>
<evidence type="ECO:0000256" key="17">
    <source>
        <dbReference type="SAM" id="SignalP"/>
    </source>
</evidence>
<gene>
    <name evidence="19" type="ORF">DCAF_LOCUS27601</name>
</gene>
<dbReference type="EMBL" id="CAWUPB010001198">
    <property type="protein sequence ID" value="CAK7357315.1"/>
    <property type="molecule type" value="Genomic_DNA"/>
</dbReference>
<dbReference type="Proteomes" id="UP001314170">
    <property type="component" value="Unassembled WGS sequence"/>
</dbReference>
<evidence type="ECO:0000256" key="2">
    <source>
        <dbReference type="ARBA" id="ARBA00006362"/>
    </source>
</evidence>
<keyword evidence="20" id="KW-1185">Reference proteome</keyword>
<evidence type="ECO:0000313" key="20">
    <source>
        <dbReference type="Proteomes" id="UP001314170"/>
    </source>
</evidence>
<dbReference type="InterPro" id="IPR029052">
    <property type="entry name" value="Metallo-depent_PP-like"/>
</dbReference>
<evidence type="ECO:0000256" key="6">
    <source>
        <dbReference type="ARBA" id="ARBA00012529"/>
    </source>
</evidence>